<keyword evidence="3" id="KW-0227">DNA damage</keyword>
<evidence type="ECO:0000256" key="8">
    <source>
        <dbReference type="ARBA" id="ARBA00023295"/>
    </source>
</evidence>
<evidence type="ECO:0000259" key="10">
    <source>
        <dbReference type="SMART" id="SM00478"/>
    </source>
</evidence>
<dbReference type="KEGG" id="minf:MESINF_2112"/>
<organism evidence="11 12">
    <name type="scientific">Mesotoga infera</name>
    <dbReference type="NCBI Taxonomy" id="1236046"/>
    <lineage>
        <taxon>Bacteria</taxon>
        <taxon>Thermotogati</taxon>
        <taxon>Thermotogota</taxon>
        <taxon>Thermotogae</taxon>
        <taxon>Kosmotogales</taxon>
        <taxon>Kosmotogaceae</taxon>
        <taxon>Mesotoga</taxon>
    </lineage>
</organism>
<dbReference type="GO" id="GO:0006289">
    <property type="term" value="P:nucleotide-excision repair"/>
    <property type="evidence" value="ECO:0007669"/>
    <property type="project" value="InterPro"/>
</dbReference>
<keyword evidence="6" id="KW-0456">Lyase</keyword>
<evidence type="ECO:0000256" key="6">
    <source>
        <dbReference type="ARBA" id="ARBA00023239"/>
    </source>
</evidence>
<evidence type="ECO:0000256" key="4">
    <source>
        <dbReference type="ARBA" id="ARBA00022801"/>
    </source>
</evidence>
<reference evidence="11 12" key="1">
    <citation type="submission" date="2017-01" db="EMBL/GenBank/DDBJ databases">
        <authorList>
            <person name="Erauso G."/>
        </authorList>
    </citation>
    <scope>NUCLEOTIDE SEQUENCE [LARGE SCALE GENOMIC DNA]</scope>
    <source>
        <strain evidence="11">MESINF1</strain>
    </source>
</reference>
<dbReference type="InterPro" id="IPR003265">
    <property type="entry name" value="HhH-GPD_domain"/>
</dbReference>
<keyword evidence="7" id="KW-0511">Multifunctional enzyme</keyword>
<dbReference type="PANTHER" id="PTHR10242:SF2">
    <property type="entry name" value="N-GLYCOSYLASE_DNA LYASE"/>
    <property type="match status" value="1"/>
</dbReference>
<dbReference type="SUPFAM" id="SSF48150">
    <property type="entry name" value="DNA-glycosylase"/>
    <property type="match status" value="1"/>
</dbReference>
<dbReference type="GO" id="GO:0008534">
    <property type="term" value="F:oxidized purine nucleobase lesion DNA N-glycosylase activity"/>
    <property type="evidence" value="ECO:0007669"/>
    <property type="project" value="InterPro"/>
</dbReference>
<dbReference type="InterPro" id="IPR012904">
    <property type="entry name" value="OGG_N"/>
</dbReference>
<accession>A0A7Z7PPL6</accession>
<evidence type="ECO:0000256" key="7">
    <source>
        <dbReference type="ARBA" id="ARBA00023268"/>
    </source>
</evidence>
<dbReference type="PANTHER" id="PTHR10242">
    <property type="entry name" value="8-OXOGUANINE DNA GLYCOSYLASE"/>
    <property type="match status" value="1"/>
</dbReference>
<keyword evidence="8" id="KW-0326">Glycosidase</keyword>
<dbReference type="SMART" id="SM00478">
    <property type="entry name" value="ENDO3c"/>
    <property type="match status" value="1"/>
</dbReference>
<evidence type="ECO:0000256" key="9">
    <source>
        <dbReference type="ARBA" id="ARBA00044632"/>
    </source>
</evidence>
<dbReference type="AlphaFoldDB" id="A0A7Z7PPL6"/>
<evidence type="ECO:0000313" key="12">
    <source>
        <dbReference type="Proteomes" id="UP000250796"/>
    </source>
</evidence>
<dbReference type="RefSeq" id="WP_169699690.1">
    <property type="nucleotide sequence ID" value="NZ_LS974202.1"/>
</dbReference>
<evidence type="ECO:0000256" key="2">
    <source>
        <dbReference type="ARBA" id="ARBA00012720"/>
    </source>
</evidence>
<keyword evidence="4" id="KW-0378">Hydrolase</keyword>
<dbReference type="GO" id="GO:0140078">
    <property type="term" value="F:class I DNA-(apurinic or apyrimidinic site) endonuclease activity"/>
    <property type="evidence" value="ECO:0007669"/>
    <property type="project" value="UniProtKB-EC"/>
</dbReference>
<keyword evidence="5" id="KW-0234">DNA repair</keyword>
<dbReference type="InterPro" id="IPR023170">
    <property type="entry name" value="HhH_base_excis_C"/>
</dbReference>
<keyword evidence="12" id="KW-1185">Reference proteome</keyword>
<evidence type="ECO:0000256" key="1">
    <source>
        <dbReference type="ARBA" id="ARBA00010679"/>
    </source>
</evidence>
<dbReference type="Gene3D" id="3.30.310.260">
    <property type="match status" value="1"/>
</dbReference>
<dbReference type="InterPro" id="IPR052054">
    <property type="entry name" value="Oxidative_DNA_repair_enzyme"/>
</dbReference>
<evidence type="ECO:0000256" key="5">
    <source>
        <dbReference type="ARBA" id="ARBA00023204"/>
    </source>
</evidence>
<dbReference type="GO" id="GO:0003684">
    <property type="term" value="F:damaged DNA binding"/>
    <property type="evidence" value="ECO:0007669"/>
    <property type="project" value="InterPro"/>
</dbReference>
<sequence>MTKFCLRIDKSLDLDATLDCGQTFRWTARDGWWTGIVRNTVVRLKKERNELRVKASSDKLLGKDIDLGLISYFGLEDNLEEIHIDIEKKLASMNSKVSIISKKALEEARGLRILRQDPFEMLVEFILSTRNNIPTIRKMSDGLSAIFAENMVEFEGETFFLFPNLEQARHIEQQRLEELKIAFRVPWLLKLFTLESESYFDSIRHLPLNIKLDELMKFDGVGYKVGSCVTLFAYGELNSFPVDIWISRVMKDLFEVSGSTKKVMEYGMKTFYPYAGYYQEALFRYYRKKGRKE</sequence>
<evidence type="ECO:0000256" key="3">
    <source>
        <dbReference type="ARBA" id="ARBA00022763"/>
    </source>
</evidence>
<dbReference type="EMBL" id="LS974202">
    <property type="protein sequence ID" value="SSC13552.1"/>
    <property type="molecule type" value="Genomic_DNA"/>
</dbReference>
<name>A0A7Z7PPL6_9BACT</name>
<protein>
    <recommendedName>
        <fullName evidence="2">DNA-(apurinic or apyrimidinic site) lyase</fullName>
        <ecNumber evidence="2">4.2.99.18</ecNumber>
    </recommendedName>
</protein>
<comment type="catalytic activity">
    <reaction evidence="9">
        <text>2'-deoxyribonucleotide-(2'-deoxyribose 5'-phosphate)-2'-deoxyribonucleotide-DNA = a 3'-end 2'-deoxyribonucleotide-(2,3-dehydro-2,3-deoxyribose 5'-phosphate)-DNA + a 5'-end 5'-phospho-2'-deoxyribonucleoside-DNA + H(+)</text>
        <dbReference type="Rhea" id="RHEA:66592"/>
        <dbReference type="Rhea" id="RHEA-COMP:13180"/>
        <dbReference type="Rhea" id="RHEA-COMP:16897"/>
        <dbReference type="Rhea" id="RHEA-COMP:17067"/>
        <dbReference type="ChEBI" id="CHEBI:15378"/>
        <dbReference type="ChEBI" id="CHEBI:136412"/>
        <dbReference type="ChEBI" id="CHEBI:157695"/>
        <dbReference type="ChEBI" id="CHEBI:167181"/>
        <dbReference type="EC" id="4.2.99.18"/>
    </reaction>
</comment>
<dbReference type="Pfam" id="PF07934">
    <property type="entry name" value="OGG_N"/>
    <property type="match status" value="1"/>
</dbReference>
<comment type="similarity">
    <text evidence="1">Belongs to the type-1 OGG1 family.</text>
</comment>
<dbReference type="Gene3D" id="1.10.1670.10">
    <property type="entry name" value="Helix-hairpin-Helix base-excision DNA repair enzymes (C-terminal)"/>
    <property type="match status" value="1"/>
</dbReference>
<gene>
    <name evidence="11" type="ORF">MESINF_2112</name>
</gene>
<dbReference type="InterPro" id="IPR011257">
    <property type="entry name" value="DNA_glycosylase"/>
</dbReference>
<dbReference type="Proteomes" id="UP000250796">
    <property type="component" value="Chromosome MESINF"/>
</dbReference>
<evidence type="ECO:0000313" key="11">
    <source>
        <dbReference type="EMBL" id="SSC13552.1"/>
    </source>
</evidence>
<feature type="domain" description="HhH-GPD" evidence="10">
    <location>
        <begin position="127"/>
        <end position="288"/>
    </location>
</feature>
<proteinExistence type="inferred from homology"/>
<dbReference type="GO" id="GO:0006284">
    <property type="term" value="P:base-excision repair"/>
    <property type="evidence" value="ECO:0007669"/>
    <property type="project" value="InterPro"/>
</dbReference>
<dbReference type="EC" id="4.2.99.18" evidence="2"/>
<dbReference type="SUPFAM" id="SSF55945">
    <property type="entry name" value="TATA-box binding protein-like"/>
    <property type="match status" value="1"/>
</dbReference>
<dbReference type="Gene3D" id="1.10.340.30">
    <property type="entry name" value="Hypothetical protein, domain 2"/>
    <property type="match status" value="1"/>
</dbReference>